<feature type="transmembrane region" description="Helical" evidence="1">
    <location>
        <begin position="6"/>
        <end position="28"/>
    </location>
</feature>
<evidence type="ECO:0000313" key="3">
    <source>
        <dbReference type="Proteomes" id="UP000216352"/>
    </source>
</evidence>
<reference evidence="2 3" key="1">
    <citation type="journal article" date="2017" name="BMC Genomics">
        <title>Comparative genomic and phylogenomic analyses of the Bifidobacteriaceae family.</title>
        <authorList>
            <person name="Lugli G.A."/>
            <person name="Milani C."/>
            <person name="Turroni F."/>
            <person name="Duranti S."/>
            <person name="Mancabelli L."/>
            <person name="Mangifesta M."/>
            <person name="Ferrario C."/>
            <person name="Modesto M."/>
            <person name="Mattarelli P."/>
            <person name="Jiri K."/>
            <person name="van Sinderen D."/>
            <person name="Ventura M."/>
        </authorList>
    </citation>
    <scope>NUCLEOTIDE SEQUENCE [LARGE SCALE GENOMIC DNA]</scope>
    <source>
        <strain evidence="2 3">DSM 28807</strain>
    </source>
</reference>
<keyword evidence="1" id="KW-0812">Transmembrane</keyword>
<evidence type="ECO:0000256" key="1">
    <source>
        <dbReference type="SAM" id="Phobius"/>
    </source>
</evidence>
<feature type="transmembrane region" description="Helical" evidence="1">
    <location>
        <begin position="40"/>
        <end position="64"/>
    </location>
</feature>
<keyword evidence="1" id="KW-1133">Transmembrane helix</keyword>
<name>A0A261FU14_9BIFI</name>
<dbReference type="Proteomes" id="UP000216352">
    <property type="component" value="Unassembled WGS sequence"/>
</dbReference>
<gene>
    <name evidence="2" type="ORF">BLEM_0589</name>
</gene>
<keyword evidence="1" id="KW-0472">Membrane</keyword>
<comment type="caution">
    <text evidence="2">The sequence shown here is derived from an EMBL/GenBank/DDBJ whole genome shotgun (WGS) entry which is preliminary data.</text>
</comment>
<keyword evidence="3" id="KW-1185">Reference proteome</keyword>
<sequence>MDWSVLLVAPLALCVIVALLFGIIDGLYSMIESFFDFDWFGLLLGSLLFLFSLGVPLALLYGWLHQ</sequence>
<proteinExistence type="predicted"/>
<organism evidence="2 3">
    <name type="scientific">Bifidobacterium lemurum</name>
    <dbReference type="NCBI Taxonomy" id="1603886"/>
    <lineage>
        <taxon>Bacteria</taxon>
        <taxon>Bacillati</taxon>
        <taxon>Actinomycetota</taxon>
        <taxon>Actinomycetes</taxon>
        <taxon>Bifidobacteriales</taxon>
        <taxon>Bifidobacteriaceae</taxon>
        <taxon>Bifidobacterium</taxon>
    </lineage>
</organism>
<evidence type="ECO:0000313" key="2">
    <source>
        <dbReference type="EMBL" id="OZG62672.1"/>
    </source>
</evidence>
<dbReference type="EMBL" id="MWWX01000004">
    <property type="protein sequence ID" value="OZG62672.1"/>
    <property type="molecule type" value="Genomic_DNA"/>
</dbReference>
<protein>
    <submittedName>
        <fullName evidence="2">Uncharacterized protein</fullName>
    </submittedName>
</protein>
<accession>A0A261FU14</accession>
<dbReference type="AlphaFoldDB" id="A0A261FU14"/>